<comment type="function">
    <text evidence="10">Inner membrane component of the type II secretion system required for the energy-dependent secretion of extracellular factors such as proteases and toxins from the periplasm.</text>
</comment>
<keyword evidence="3 10" id="KW-0813">Transport</keyword>
<keyword evidence="8" id="KW-1133">Transmembrane helix</keyword>
<organism evidence="13 14">
    <name type="scientific">Vibrio brasiliensis LMG 20546</name>
    <dbReference type="NCBI Taxonomy" id="945543"/>
    <lineage>
        <taxon>Bacteria</taxon>
        <taxon>Pseudomonadati</taxon>
        <taxon>Pseudomonadota</taxon>
        <taxon>Gammaproteobacteria</taxon>
        <taxon>Vibrionales</taxon>
        <taxon>Vibrionaceae</taxon>
        <taxon>Vibrio</taxon>
        <taxon>Vibrio oreintalis group</taxon>
    </lineage>
</organism>
<dbReference type="SUPFAM" id="SSF53067">
    <property type="entry name" value="Actin-like ATPase domain"/>
    <property type="match status" value="2"/>
</dbReference>
<evidence type="ECO:0000256" key="9">
    <source>
        <dbReference type="ARBA" id="ARBA00023136"/>
    </source>
</evidence>
<keyword evidence="9" id="KW-0472">Membrane</keyword>
<evidence type="ECO:0000256" key="10">
    <source>
        <dbReference type="PIRNR" id="PIRNR015761"/>
    </source>
</evidence>
<proteinExistence type="inferred from homology"/>
<dbReference type="AlphaFoldDB" id="E8LY87"/>
<keyword evidence="4" id="KW-1003">Cell membrane</keyword>
<evidence type="ECO:0000259" key="12">
    <source>
        <dbReference type="Pfam" id="PF12693"/>
    </source>
</evidence>
<evidence type="ECO:0000256" key="8">
    <source>
        <dbReference type="ARBA" id="ARBA00022989"/>
    </source>
</evidence>
<dbReference type="OrthoDB" id="7011844at2"/>
<dbReference type="Gene3D" id="3.30.420.380">
    <property type="match status" value="1"/>
</dbReference>
<evidence type="ECO:0000256" key="2">
    <source>
        <dbReference type="ARBA" id="ARBA00005318"/>
    </source>
</evidence>
<comment type="caution">
    <text evidence="13">The sequence shown here is derived from an EMBL/GenBank/DDBJ whole genome shotgun (WGS) entry which is preliminary data.</text>
</comment>
<reference evidence="13 14" key="1">
    <citation type="journal article" date="2012" name="Int. J. Syst. Evol. Microbiol.">
        <title>Vibrio caribbeanicus sp. nov., isolated from the marine sponge Scleritoderma cyanea.</title>
        <authorList>
            <person name="Hoffmann M."/>
            <person name="Monday S.R."/>
            <person name="Allard M.W."/>
            <person name="Strain E.A."/>
            <person name="Whittaker P."/>
            <person name="Naum M."/>
            <person name="McCarthy P.J."/>
            <person name="Lopez J.V."/>
            <person name="Fischer M."/>
            <person name="Brown E.W."/>
        </authorList>
    </citation>
    <scope>NUCLEOTIDE SEQUENCE [LARGE SCALE GENOMIC DNA]</scope>
    <source>
        <strain evidence="13 14">LMG 20546</strain>
    </source>
</reference>
<evidence type="ECO:0000313" key="14">
    <source>
        <dbReference type="Proteomes" id="UP000004371"/>
    </source>
</evidence>
<sequence length="403" mass="44930">MNEFLIVRLSNNPAQAIHWLVWSVTQQEVIASGELANYDALADIAPYSENRRTIVLLASSSLVLCDVAIPAGASRQLETMLPYVLEDELAQDVEQLHFTILHKGDGRAQVCAVDADWLTSVLQQLRDIGCQIHKVLPDVLALPDVDGIAAVELNGEWLLKKSPFSGLAIDSEWLELIAQSDWVKNGDDYLSLRAYSSLPPLPLQQDQEWQNEQPQLVMQLLAEQAVESKITLLTGQFKPKSSMSRYWKVWQKVAIAAVLLLAVIVVDNVQKIQRYEAQAAAYRAESERIFRQSLPGKNKIPTVSYLKRELEQQARLLSGTSSDGSLLEIFASLPPILKQVPALSLVSVKYDNGRNEVRVQAQSKDFQTFEKAAELLATRFEVEQGQLNRSGSQVNGSFILKPL</sequence>
<dbReference type="RefSeq" id="WP_006880811.1">
    <property type="nucleotide sequence ID" value="NZ_AEVS01000089.1"/>
</dbReference>
<keyword evidence="5" id="KW-0997">Cell inner membrane</keyword>
<dbReference type="Gene3D" id="3.30.1360.100">
    <property type="entry name" value="General secretion pathway protein M, EpsM"/>
    <property type="match status" value="1"/>
</dbReference>
<dbReference type="PIRSF" id="PIRSF015761">
    <property type="entry name" value="Protein_L"/>
    <property type="match status" value="1"/>
</dbReference>
<evidence type="ECO:0000256" key="4">
    <source>
        <dbReference type="ARBA" id="ARBA00022475"/>
    </source>
</evidence>
<evidence type="ECO:0000313" key="13">
    <source>
        <dbReference type="EMBL" id="EGA64338.1"/>
    </source>
</evidence>
<evidence type="ECO:0000256" key="5">
    <source>
        <dbReference type="ARBA" id="ARBA00022519"/>
    </source>
</evidence>
<feature type="domain" description="GspL periplasmic" evidence="12">
    <location>
        <begin position="244"/>
        <end position="401"/>
    </location>
</feature>
<dbReference type="EMBL" id="AEVS01000089">
    <property type="protein sequence ID" value="EGA64338.1"/>
    <property type="molecule type" value="Genomic_DNA"/>
</dbReference>
<keyword evidence="14" id="KW-1185">Reference proteome</keyword>
<dbReference type="Gene3D" id="3.30.420.370">
    <property type="match status" value="1"/>
</dbReference>
<keyword evidence="6" id="KW-0812">Transmembrane</keyword>
<dbReference type="Pfam" id="PF05134">
    <property type="entry name" value="T2SSL"/>
    <property type="match status" value="1"/>
</dbReference>
<dbReference type="Pfam" id="PF12693">
    <property type="entry name" value="GspL_C"/>
    <property type="match status" value="1"/>
</dbReference>
<dbReference type="STRING" id="945543.VIBR0546_13412"/>
<dbReference type="GO" id="GO:0009276">
    <property type="term" value="C:Gram-negative-bacterium-type cell wall"/>
    <property type="evidence" value="ECO:0007669"/>
    <property type="project" value="InterPro"/>
</dbReference>
<dbReference type="InterPro" id="IPR025691">
    <property type="entry name" value="GspL_pp_dom"/>
</dbReference>
<dbReference type="InterPro" id="IPR043129">
    <property type="entry name" value="ATPase_NBD"/>
</dbReference>
<evidence type="ECO:0000256" key="6">
    <source>
        <dbReference type="ARBA" id="ARBA00022692"/>
    </source>
</evidence>
<dbReference type="GO" id="GO:0015628">
    <property type="term" value="P:protein secretion by the type II secretion system"/>
    <property type="evidence" value="ECO:0007669"/>
    <property type="project" value="InterPro"/>
</dbReference>
<evidence type="ECO:0000259" key="11">
    <source>
        <dbReference type="Pfam" id="PF05134"/>
    </source>
</evidence>
<dbReference type="InterPro" id="IPR024230">
    <property type="entry name" value="GspL_cyto_dom"/>
</dbReference>
<dbReference type="GO" id="GO:0005886">
    <property type="term" value="C:plasma membrane"/>
    <property type="evidence" value="ECO:0007669"/>
    <property type="project" value="UniProtKB-SubCell"/>
</dbReference>
<comment type="similarity">
    <text evidence="2 10">Belongs to the GSP L family.</text>
</comment>
<dbReference type="InterPro" id="IPR007812">
    <property type="entry name" value="T2SS_protein-GspL"/>
</dbReference>
<evidence type="ECO:0000256" key="1">
    <source>
        <dbReference type="ARBA" id="ARBA00004377"/>
    </source>
</evidence>
<evidence type="ECO:0000256" key="3">
    <source>
        <dbReference type="ARBA" id="ARBA00022448"/>
    </source>
</evidence>
<comment type="subcellular location">
    <subcellularLocation>
        <location evidence="1">Cell inner membrane</location>
        <topology evidence="1">Single-pass membrane protein</topology>
    </subcellularLocation>
</comment>
<gene>
    <name evidence="13" type="ORF">VIBR0546_13412</name>
</gene>
<protein>
    <recommendedName>
        <fullName evidence="10">Type II secretion system protein L</fullName>
        <shortName evidence="10">T2SS protein L</shortName>
    </recommendedName>
</protein>
<dbReference type="GO" id="GO:0015627">
    <property type="term" value="C:type II protein secretion system complex"/>
    <property type="evidence" value="ECO:0007669"/>
    <property type="project" value="InterPro"/>
</dbReference>
<keyword evidence="7 10" id="KW-0653">Protein transport</keyword>
<evidence type="ECO:0000256" key="7">
    <source>
        <dbReference type="ARBA" id="ARBA00022927"/>
    </source>
</evidence>
<accession>E8LY87</accession>
<feature type="domain" description="GspL cytoplasmic actin-ATPase-like" evidence="11">
    <location>
        <begin position="5"/>
        <end position="240"/>
    </location>
</feature>
<dbReference type="Proteomes" id="UP000004371">
    <property type="component" value="Unassembled WGS sequence"/>
</dbReference>
<dbReference type="eggNOG" id="COG3297">
    <property type="taxonomic scope" value="Bacteria"/>
</dbReference>
<dbReference type="CDD" id="cd24017">
    <property type="entry name" value="ASKHA_T2SSL_N"/>
    <property type="match status" value="1"/>
</dbReference>
<name>E8LY87_9VIBR</name>
<dbReference type="NCBIfam" id="TIGR01709">
    <property type="entry name" value="typeII_sec_gspL"/>
    <property type="match status" value="1"/>
</dbReference>